<dbReference type="Proteomes" id="UP001162992">
    <property type="component" value="Chromosome 1"/>
</dbReference>
<comment type="caution">
    <text evidence="1">The sequence shown here is derived from an EMBL/GenBank/DDBJ whole genome shotgun (WGS) entry which is preliminary data.</text>
</comment>
<keyword evidence="2" id="KW-1185">Reference proteome</keyword>
<accession>A0ACC2ENY6</accession>
<evidence type="ECO:0000313" key="2">
    <source>
        <dbReference type="Proteomes" id="UP001162992"/>
    </source>
</evidence>
<organism evidence="1 2">
    <name type="scientific">Diphasiastrum complanatum</name>
    <name type="common">Issler's clubmoss</name>
    <name type="synonym">Lycopodium complanatum</name>
    <dbReference type="NCBI Taxonomy" id="34168"/>
    <lineage>
        <taxon>Eukaryota</taxon>
        <taxon>Viridiplantae</taxon>
        <taxon>Streptophyta</taxon>
        <taxon>Embryophyta</taxon>
        <taxon>Tracheophyta</taxon>
        <taxon>Lycopodiopsida</taxon>
        <taxon>Lycopodiales</taxon>
        <taxon>Lycopodiaceae</taxon>
        <taxon>Lycopodioideae</taxon>
        <taxon>Diphasiastrum</taxon>
    </lineage>
</organism>
<protein>
    <submittedName>
        <fullName evidence="1">Uncharacterized protein</fullName>
    </submittedName>
</protein>
<reference evidence="2" key="1">
    <citation type="journal article" date="2024" name="Proc. Natl. Acad. Sci. U.S.A.">
        <title>Extraordinary preservation of gene collinearity over three hundred million years revealed in homosporous lycophytes.</title>
        <authorList>
            <person name="Li C."/>
            <person name="Wickell D."/>
            <person name="Kuo L.Y."/>
            <person name="Chen X."/>
            <person name="Nie B."/>
            <person name="Liao X."/>
            <person name="Peng D."/>
            <person name="Ji J."/>
            <person name="Jenkins J."/>
            <person name="Williams M."/>
            <person name="Shu S."/>
            <person name="Plott C."/>
            <person name="Barry K."/>
            <person name="Rajasekar S."/>
            <person name="Grimwood J."/>
            <person name="Han X."/>
            <person name="Sun S."/>
            <person name="Hou Z."/>
            <person name="He W."/>
            <person name="Dai G."/>
            <person name="Sun C."/>
            <person name="Schmutz J."/>
            <person name="Leebens-Mack J.H."/>
            <person name="Li F.W."/>
            <person name="Wang L."/>
        </authorList>
    </citation>
    <scope>NUCLEOTIDE SEQUENCE [LARGE SCALE GENOMIC DNA]</scope>
    <source>
        <strain evidence="2">cv. PW_Plant_1</strain>
    </source>
</reference>
<name>A0ACC2ENY6_DIPCM</name>
<proteinExistence type="predicted"/>
<dbReference type="EMBL" id="CM055092">
    <property type="protein sequence ID" value="KAJ7568239.1"/>
    <property type="molecule type" value="Genomic_DNA"/>
</dbReference>
<evidence type="ECO:0000313" key="1">
    <source>
        <dbReference type="EMBL" id="KAJ7568239.1"/>
    </source>
</evidence>
<gene>
    <name evidence="1" type="ORF">O6H91_01G024400</name>
</gene>
<sequence>MTMSSTDPEAQPLLASAKSSVTDEGRRAIPQRLGSSSEERAYEKNEMIDVFAYDQELRAVEQGGFKFSWKRLWLFTGPGLLMSIAYLDPGNIESDLQSGAAGGYSLLWLLLMSTLMGLVIQLLSAKVGVATGYHLAELCRMEYPFTARIVLWIMTEVAIIGADIQEVIGSAIAFRILSNGFIPLWAGVLMTGFSGFLFLFLENFGVRKLEAFFAVLIAIMAISFAWVFGKAGPDMKQIFSGLVTPYVPQHAVGKAVGIVGALIMPHNIFLHSALVQSRSIDANSPEHVEEAFHYYSIESSIALTISFVINLFITTVFAKGFYGTPKADIVGLANAGEYLQEKYGGGMFPILYIWAIGLLAAGQSSTMTGTYTGQFVMAGFLNLRVKKWVRVIVTRSVAIVPTILVALLFDTSQNKLDQMNEWLNVLQSVQLPFALIPLFSVVANERIMGIFKIGPIMKVVTGLIAIVVLTINAYLLGTFFFSGTINSFSTILPLSLVAFLYFGFVLYLVLKPMHADKVWTLFKAIALSYRAITGSGPTAAGYCTCK</sequence>